<dbReference type="InterPro" id="IPR015421">
    <property type="entry name" value="PyrdxlP-dep_Trfase_major"/>
</dbReference>
<dbReference type="InterPro" id="IPR005814">
    <property type="entry name" value="Aminotrans_3"/>
</dbReference>
<name>A0ABP6VW08_9GAMM</name>
<dbReference type="RefSeq" id="WP_344957594.1">
    <property type="nucleotide sequence ID" value="NZ_BAABCX010000002.1"/>
</dbReference>
<evidence type="ECO:0000256" key="2">
    <source>
        <dbReference type="ARBA" id="ARBA00008954"/>
    </source>
</evidence>
<dbReference type="CDD" id="cd00610">
    <property type="entry name" value="OAT_like"/>
    <property type="match status" value="1"/>
</dbReference>
<dbReference type="InterPro" id="IPR015424">
    <property type="entry name" value="PyrdxlP-dep_Trfase"/>
</dbReference>
<proteinExistence type="inferred from homology"/>
<sequence length="453" mass="48830">MTVFANTQQAQQSFWHPMAHPASVRQSAVTRIVSGEGVYVTDDKGQRMVDGVAGLWNVNLGHNRPEIKAAIMHQLDELAYYQSFDGVSHPRVEELSARLSAMLAPEQMARVMLSSGGSDAVETALKVSRQYWKLVGEPERTRFISLRQGYHGTHFGGTSINGSLVFRRNYEPLLPGCIQIDAPWPYRNPWNAGGEELGALCAAQLEREILAQGPDTVAAFIAEPVQGAGGVIVPPANFWPLVRAVCDKYGVLLIADEVVTGFGRSGNMFGCRGWGVSPDIICLAKGITSGYIPLGATLVNQRIAGAFEQNGNFTGALMHGYTYSGHPVACAAALVCLDLVEREQIPANAAKQGDYLLQALKPFEQKFAAVGEVRGKGLMLALDLVSDKASREPVDPMDGFANQIARVARAHGAMVRPVGTKIILSPPLTIQLPELDILVNALDTAFSQTAPVR</sequence>
<dbReference type="Proteomes" id="UP001500795">
    <property type="component" value="Unassembled WGS sequence"/>
</dbReference>
<dbReference type="PANTHER" id="PTHR43094">
    <property type="entry name" value="AMINOTRANSFERASE"/>
    <property type="match status" value="1"/>
</dbReference>
<dbReference type="Gene3D" id="3.40.640.10">
    <property type="entry name" value="Type I PLP-dependent aspartate aminotransferase-like (Major domain)"/>
    <property type="match status" value="1"/>
</dbReference>
<dbReference type="InterPro" id="IPR015422">
    <property type="entry name" value="PyrdxlP-dep_Trfase_small"/>
</dbReference>
<keyword evidence="3 4" id="KW-0663">Pyridoxal phosphate</keyword>
<evidence type="ECO:0000256" key="4">
    <source>
        <dbReference type="RuleBase" id="RU003560"/>
    </source>
</evidence>
<dbReference type="EMBL" id="BAABCX010000002">
    <property type="protein sequence ID" value="GAA3540653.1"/>
    <property type="molecule type" value="Genomic_DNA"/>
</dbReference>
<dbReference type="PANTHER" id="PTHR43094:SF1">
    <property type="entry name" value="AMINOTRANSFERASE CLASS-III"/>
    <property type="match status" value="1"/>
</dbReference>
<keyword evidence="5" id="KW-0808">Transferase</keyword>
<evidence type="ECO:0000256" key="3">
    <source>
        <dbReference type="ARBA" id="ARBA00022898"/>
    </source>
</evidence>
<dbReference type="Gene3D" id="3.90.1150.10">
    <property type="entry name" value="Aspartate Aminotransferase, domain 1"/>
    <property type="match status" value="1"/>
</dbReference>
<reference evidence="6" key="1">
    <citation type="journal article" date="2019" name="Int. J. Syst. Evol. Microbiol.">
        <title>The Global Catalogue of Microorganisms (GCM) 10K type strain sequencing project: providing services to taxonomists for standard genome sequencing and annotation.</title>
        <authorList>
            <consortium name="The Broad Institute Genomics Platform"/>
            <consortium name="The Broad Institute Genome Sequencing Center for Infectious Disease"/>
            <person name="Wu L."/>
            <person name="Ma J."/>
        </authorList>
    </citation>
    <scope>NUCLEOTIDE SEQUENCE [LARGE SCALE GENOMIC DNA]</scope>
    <source>
        <strain evidence="6">JCM 17110</strain>
    </source>
</reference>
<evidence type="ECO:0000313" key="5">
    <source>
        <dbReference type="EMBL" id="GAA3540653.1"/>
    </source>
</evidence>
<dbReference type="PIRSF" id="PIRSF000521">
    <property type="entry name" value="Transaminase_4ab_Lys_Orn"/>
    <property type="match status" value="1"/>
</dbReference>
<protein>
    <submittedName>
        <fullName evidence="5">Aspartate aminotransferase family protein</fullName>
    </submittedName>
</protein>
<dbReference type="InterPro" id="IPR049704">
    <property type="entry name" value="Aminotrans_3_PPA_site"/>
</dbReference>
<dbReference type="SUPFAM" id="SSF53383">
    <property type="entry name" value="PLP-dependent transferases"/>
    <property type="match status" value="1"/>
</dbReference>
<keyword evidence="6" id="KW-1185">Reference proteome</keyword>
<dbReference type="Pfam" id="PF00202">
    <property type="entry name" value="Aminotran_3"/>
    <property type="match status" value="1"/>
</dbReference>
<dbReference type="GO" id="GO:0008483">
    <property type="term" value="F:transaminase activity"/>
    <property type="evidence" value="ECO:0007669"/>
    <property type="project" value="UniProtKB-KW"/>
</dbReference>
<evidence type="ECO:0000313" key="6">
    <source>
        <dbReference type="Proteomes" id="UP001500795"/>
    </source>
</evidence>
<comment type="cofactor">
    <cofactor evidence="1">
        <name>pyridoxal 5'-phosphate</name>
        <dbReference type="ChEBI" id="CHEBI:597326"/>
    </cofactor>
</comment>
<keyword evidence="5" id="KW-0032">Aminotransferase</keyword>
<accession>A0ABP6VW08</accession>
<dbReference type="NCBIfam" id="NF005683">
    <property type="entry name" value="PRK07481.1"/>
    <property type="match status" value="1"/>
</dbReference>
<evidence type="ECO:0000256" key="1">
    <source>
        <dbReference type="ARBA" id="ARBA00001933"/>
    </source>
</evidence>
<organism evidence="5 6">
    <name type="scientific">Zobellella aerophila</name>
    <dbReference type="NCBI Taxonomy" id="870480"/>
    <lineage>
        <taxon>Bacteria</taxon>
        <taxon>Pseudomonadati</taxon>
        <taxon>Pseudomonadota</taxon>
        <taxon>Gammaproteobacteria</taxon>
        <taxon>Aeromonadales</taxon>
        <taxon>Aeromonadaceae</taxon>
        <taxon>Zobellella</taxon>
    </lineage>
</organism>
<comment type="similarity">
    <text evidence="2 4">Belongs to the class-III pyridoxal-phosphate-dependent aminotransferase family.</text>
</comment>
<gene>
    <name evidence="5" type="ORF">GCM10022394_20540</name>
</gene>
<comment type="caution">
    <text evidence="5">The sequence shown here is derived from an EMBL/GenBank/DDBJ whole genome shotgun (WGS) entry which is preliminary data.</text>
</comment>
<dbReference type="PROSITE" id="PS00600">
    <property type="entry name" value="AA_TRANSFER_CLASS_3"/>
    <property type="match status" value="1"/>
</dbReference>